<dbReference type="EMBL" id="FUYS01000002">
    <property type="protein sequence ID" value="SKB37927.1"/>
    <property type="molecule type" value="Genomic_DNA"/>
</dbReference>
<dbReference type="RefSeq" id="WP_079715736.1">
    <property type="nucleotide sequence ID" value="NZ_FUYS01000002.1"/>
</dbReference>
<sequence>MKTIAVLTGDIVSSRSKLANEWQPVLTRILNQYGKEPTDWEIFRGDSFQIRVAPEHALNVAIHIKAGMKQVPPLDVRIAVGVGSGEHTANKITSSTGSAFILSGECFDALKKQTMGIATGSKKLDEVLNLMLSLAALTIDNWSPTVAEVVKMAIEHPAMNQEGIASKMGKSQSSISEALKRGGFDAVMRMEHFYRKQIGSV</sequence>
<dbReference type="OrthoDB" id="7064118at2"/>
<evidence type="ECO:0000313" key="2">
    <source>
        <dbReference type="Proteomes" id="UP000190541"/>
    </source>
</evidence>
<evidence type="ECO:0000313" key="1">
    <source>
        <dbReference type="EMBL" id="SKB37927.1"/>
    </source>
</evidence>
<dbReference type="InterPro" id="IPR032580">
    <property type="entry name" value="SatD"/>
</dbReference>
<accession>A0A1T5ASX1</accession>
<keyword evidence="2" id="KW-1185">Reference proteome</keyword>
<organism evidence="1 2">
    <name type="scientific">Parapedobacter luteus</name>
    <dbReference type="NCBI Taxonomy" id="623280"/>
    <lineage>
        <taxon>Bacteria</taxon>
        <taxon>Pseudomonadati</taxon>
        <taxon>Bacteroidota</taxon>
        <taxon>Sphingobacteriia</taxon>
        <taxon>Sphingobacteriales</taxon>
        <taxon>Sphingobacteriaceae</taxon>
        <taxon>Parapedobacter</taxon>
    </lineage>
</organism>
<gene>
    <name evidence="1" type="ORF">SAMN05660226_01036</name>
</gene>
<dbReference type="Pfam" id="PF16264">
    <property type="entry name" value="SatD"/>
    <property type="match status" value="1"/>
</dbReference>
<dbReference type="STRING" id="623280.SAMN05660226_01036"/>
<dbReference type="Proteomes" id="UP000190541">
    <property type="component" value="Unassembled WGS sequence"/>
</dbReference>
<protein>
    <submittedName>
        <fullName evidence="1">SatD family (SatD)</fullName>
    </submittedName>
</protein>
<reference evidence="1 2" key="1">
    <citation type="submission" date="2017-02" db="EMBL/GenBank/DDBJ databases">
        <authorList>
            <person name="Peterson S.W."/>
        </authorList>
    </citation>
    <scope>NUCLEOTIDE SEQUENCE [LARGE SCALE GENOMIC DNA]</scope>
    <source>
        <strain evidence="1 2">DSM 22899</strain>
    </source>
</reference>
<proteinExistence type="predicted"/>
<dbReference type="AlphaFoldDB" id="A0A1T5ASX1"/>
<name>A0A1T5ASX1_9SPHI</name>